<dbReference type="InterPro" id="IPR029787">
    <property type="entry name" value="Nucleotide_cyclase"/>
</dbReference>
<reference evidence="5" key="1">
    <citation type="submission" date="2005-08" db="EMBL/GenBank/DDBJ databases">
        <title>Complete sequence of Chlorobium chlorochromatii CaD3.</title>
        <authorList>
            <person name="Copeland A."/>
            <person name="Lucas S."/>
            <person name="Lapidus A."/>
            <person name="Barry K."/>
            <person name="Detter J.C."/>
            <person name="Glavina T."/>
            <person name="Hammon N."/>
            <person name="Israni S."/>
            <person name="Pitluck S."/>
            <person name="Bryant D."/>
            <person name="Schmutz J."/>
            <person name="Larimer F."/>
            <person name="Land M."/>
            <person name="Kyrpides N."/>
            <person name="Ivanova N."/>
            <person name="Richardson P."/>
        </authorList>
    </citation>
    <scope>NUCLEOTIDE SEQUENCE [LARGE SCALE GENOMIC DNA]</scope>
    <source>
        <strain evidence="5">CaD3</strain>
    </source>
</reference>
<dbReference type="InterPro" id="IPR000160">
    <property type="entry name" value="GGDEF_dom"/>
</dbReference>
<name>Q3AS41_CHLCH</name>
<dbReference type="NCBIfam" id="TIGR00254">
    <property type="entry name" value="GGDEF"/>
    <property type="match status" value="1"/>
</dbReference>
<dbReference type="Pfam" id="PF00990">
    <property type="entry name" value="GGDEF"/>
    <property type="match status" value="1"/>
</dbReference>
<dbReference type="AlphaFoldDB" id="Q3AS41"/>
<dbReference type="GO" id="GO:0052621">
    <property type="term" value="F:diguanylate cyclase activity"/>
    <property type="evidence" value="ECO:0007669"/>
    <property type="project" value="UniProtKB-EC"/>
</dbReference>
<dbReference type="InterPro" id="IPR043128">
    <property type="entry name" value="Rev_trsase/Diguanyl_cyclase"/>
</dbReference>
<gene>
    <name evidence="5" type="ordered locus">Cag_0921</name>
</gene>
<dbReference type="EC" id="2.7.7.65" evidence="1"/>
<dbReference type="Gene3D" id="3.30.70.270">
    <property type="match status" value="1"/>
</dbReference>
<evidence type="ECO:0000256" key="1">
    <source>
        <dbReference type="ARBA" id="ARBA00012528"/>
    </source>
</evidence>
<organism evidence="5">
    <name type="scientific">Chlorobium chlorochromatii (strain CaD3)</name>
    <dbReference type="NCBI Taxonomy" id="340177"/>
    <lineage>
        <taxon>Bacteria</taxon>
        <taxon>Pseudomonadati</taxon>
        <taxon>Chlorobiota</taxon>
        <taxon>Chlorobiia</taxon>
        <taxon>Chlorobiales</taxon>
        <taxon>Chlorobiaceae</taxon>
        <taxon>Chlorobium/Pelodictyon group</taxon>
        <taxon>Chlorobium</taxon>
    </lineage>
</organism>
<feature type="transmembrane region" description="Helical" evidence="3">
    <location>
        <begin position="20"/>
        <end position="40"/>
    </location>
</feature>
<protein>
    <recommendedName>
        <fullName evidence="1">diguanylate cyclase</fullName>
        <ecNumber evidence="1">2.7.7.65</ecNumber>
    </recommendedName>
</protein>
<comment type="catalytic activity">
    <reaction evidence="2">
        <text>2 GTP = 3',3'-c-di-GMP + 2 diphosphate</text>
        <dbReference type="Rhea" id="RHEA:24898"/>
        <dbReference type="ChEBI" id="CHEBI:33019"/>
        <dbReference type="ChEBI" id="CHEBI:37565"/>
        <dbReference type="ChEBI" id="CHEBI:58805"/>
        <dbReference type="EC" id="2.7.7.65"/>
    </reaction>
</comment>
<dbReference type="CDD" id="cd01949">
    <property type="entry name" value="GGDEF"/>
    <property type="match status" value="1"/>
</dbReference>
<feature type="domain" description="GGDEF" evidence="4">
    <location>
        <begin position="277"/>
        <end position="412"/>
    </location>
</feature>
<keyword evidence="3" id="KW-1133">Transmembrane helix</keyword>
<sequence>MTLFLQRLTNAVKHISPLQALAVAGVVGMALVVAGSVFFVTTQHRLLREMEHRQALYLALVEFRSTLLACEHSIGDESLPSHCTPTALQQLLPLMRAAHAEALPHLQQLALSKRTFTKKEIATLKTELERAIPLAQQKAAQASVDLLGVNQRFMLALVLLLLLLGLTAGLVLRHNYRQTIIPLAQLVAQLKLLNRNIPESIRDTAAEMSRELRGTAAHSHDITQITESVIRLCGDIEAKNRKLDELYIRDEKTQLFNYRHFKEHLILDIERAKRQLDSLSLAMLDIDFFKQYNDANGHLSGDKALKRFAELISAECRVYDLPARFGGDEFALLFPRTSAADAADIAERLRHLIESASFPHAECFPDGKLTISIGLATFPNDAQDWHSLLNNADRALYKAKALGRNSVVSFSEVKQGIA</sequence>
<dbReference type="PANTHER" id="PTHR45138:SF9">
    <property type="entry name" value="DIGUANYLATE CYCLASE DGCM-RELATED"/>
    <property type="match status" value="1"/>
</dbReference>
<dbReference type="SUPFAM" id="SSF55073">
    <property type="entry name" value="Nucleotide cyclase"/>
    <property type="match status" value="1"/>
</dbReference>
<keyword evidence="3" id="KW-0472">Membrane</keyword>
<dbReference type="EMBL" id="CP000108">
    <property type="protein sequence ID" value="ABB28184.1"/>
    <property type="molecule type" value="Genomic_DNA"/>
</dbReference>
<dbReference type="STRING" id="340177.Cag_0921"/>
<dbReference type="GO" id="GO:1902201">
    <property type="term" value="P:negative regulation of bacterial-type flagellum-dependent cell motility"/>
    <property type="evidence" value="ECO:0007669"/>
    <property type="project" value="TreeGrafter"/>
</dbReference>
<dbReference type="InterPro" id="IPR050469">
    <property type="entry name" value="Diguanylate_Cyclase"/>
</dbReference>
<dbReference type="GO" id="GO:0005886">
    <property type="term" value="C:plasma membrane"/>
    <property type="evidence" value="ECO:0007669"/>
    <property type="project" value="TreeGrafter"/>
</dbReference>
<proteinExistence type="predicted"/>
<dbReference type="PANTHER" id="PTHR45138">
    <property type="entry name" value="REGULATORY COMPONENTS OF SENSORY TRANSDUCTION SYSTEM"/>
    <property type="match status" value="1"/>
</dbReference>
<dbReference type="GO" id="GO:0043709">
    <property type="term" value="P:cell adhesion involved in single-species biofilm formation"/>
    <property type="evidence" value="ECO:0007669"/>
    <property type="project" value="TreeGrafter"/>
</dbReference>
<dbReference type="KEGG" id="cch:Cag_0921"/>
<dbReference type="SMART" id="SM00267">
    <property type="entry name" value="GGDEF"/>
    <property type="match status" value="1"/>
</dbReference>
<dbReference type="HOGENOM" id="CLU_682766_0_0_10"/>
<evidence type="ECO:0000256" key="3">
    <source>
        <dbReference type="SAM" id="Phobius"/>
    </source>
</evidence>
<evidence type="ECO:0000313" key="5">
    <source>
        <dbReference type="EMBL" id="ABB28184.1"/>
    </source>
</evidence>
<dbReference type="PROSITE" id="PS50887">
    <property type="entry name" value="GGDEF"/>
    <property type="match status" value="1"/>
</dbReference>
<evidence type="ECO:0000259" key="4">
    <source>
        <dbReference type="PROSITE" id="PS50887"/>
    </source>
</evidence>
<dbReference type="FunFam" id="3.30.70.270:FF:000001">
    <property type="entry name" value="Diguanylate cyclase domain protein"/>
    <property type="match status" value="1"/>
</dbReference>
<feature type="transmembrane region" description="Helical" evidence="3">
    <location>
        <begin position="153"/>
        <end position="172"/>
    </location>
</feature>
<keyword evidence="3" id="KW-0812">Transmembrane</keyword>
<evidence type="ECO:0000256" key="2">
    <source>
        <dbReference type="ARBA" id="ARBA00034247"/>
    </source>
</evidence>
<accession>Q3AS41</accession>
<dbReference type="OrthoDB" id="1355702at2"/>
<dbReference type="eggNOG" id="COG3706">
    <property type="taxonomic scope" value="Bacteria"/>
</dbReference>